<proteinExistence type="predicted"/>
<organism evidence="2 3">
    <name type="scientific">Polarella glacialis</name>
    <name type="common">Dinoflagellate</name>
    <dbReference type="NCBI Taxonomy" id="89957"/>
    <lineage>
        <taxon>Eukaryota</taxon>
        <taxon>Sar</taxon>
        <taxon>Alveolata</taxon>
        <taxon>Dinophyceae</taxon>
        <taxon>Suessiales</taxon>
        <taxon>Suessiaceae</taxon>
        <taxon>Polarella</taxon>
    </lineage>
</organism>
<dbReference type="EMBL" id="CAJNNW010032619">
    <property type="protein sequence ID" value="CAE8714302.1"/>
    <property type="molecule type" value="Genomic_DNA"/>
</dbReference>
<evidence type="ECO:0000313" key="3">
    <source>
        <dbReference type="Proteomes" id="UP000626109"/>
    </source>
</evidence>
<name>A0A813L363_POLGL</name>
<comment type="caution">
    <text evidence="2">The sequence shown here is derived from an EMBL/GenBank/DDBJ whole genome shotgun (WGS) entry which is preliminary data.</text>
</comment>
<feature type="compositionally biased region" description="Acidic residues" evidence="1">
    <location>
        <begin position="1"/>
        <end position="12"/>
    </location>
</feature>
<accession>A0A813L363</accession>
<feature type="region of interest" description="Disordered" evidence="1">
    <location>
        <begin position="85"/>
        <end position="109"/>
    </location>
</feature>
<evidence type="ECO:0000256" key="1">
    <source>
        <dbReference type="SAM" id="MobiDB-lite"/>
    </source>
</evidence>
<dbReference type="AlphaFoldDB" id="A0A813L363"/>
<dbReference type="Proteomes" id="UP000626109">
    <property type="component" value="Unassembled WGS sequence"/>
</dbReference>
<feature type="non-terminal residue" evidence="2">
    <location>
        <position position="213"/>
    </location>
</feature>
<feature type="compositionally biased region" description="Basic and acidic residues" evidence="1">
    <location>
        <begin position="61"/>
        <end position="70"/>
    </location>
</feature>
<feature type="region of interest" description="Disordered" evidence="1">
    <location>
        <begin position="1"/>
        <end position="70"/>
    </location>
</feature>
<reference evidence="2" key="1">
    <citation type="submission" date="2021-02" db="EMBL/GenBank/DDBJ databases">
        <authorList>
            <person name="Dougan E. K."/>
            <person name="Rhodes N."/>
            <person name="Thang M."/>
            <person name="Chan C."/>
        </authorList>
    </citation>
    <scope>NUCLEOTIDE SEQUENCE</scope>
</reference>
<feature type="compositionally biased region" description="Basic and acidic residues" evidence="1">
    <location>
        <begin position="95"/>
        <end position="109"/>
    </location>
</feature>
<gene>
    <name evidence="2" type="ORF">PGLA2088_LOCUS37935</name>
</gene>
<feature type="compositionally biased region" description="Basic and acidic residues" evidence="1">
    <location>
        <begin position="13"/>
        <end position="53"/>
    </location>
</feature>
<protein>
    <submittedName>
        <fullName evidence="2">Uncharacterized protein</fullName>
    </submittedName>
</protein>
<evidence type="ECO:0000313" key="2">
    <source>
        <dbReference type="EMBL" id="CAE8714302.1"/>
    </source>
</evidence>
<feature type="non-terminal residue" evidence="2">
    <location>
        <position position="1"/>
    </location>
</feature>
<sequence length="213" mass="24068">AEDEEEDVDELEDNRLLEAVRESESHNRKLATEYSSLERENASLRSDCSKLQDRMGSSRQNEAKRMADDAMDEARHLTRLSKVLAGGIDDDEKDLDSPRRRAKNEEDCKKDVEELKKEAARTSESLEKALGEKCRSPEDEELRAEHIRILKQKNRELKFQMFSSEILLEAARFAHNPAAGNAPMDSSAGLVRTIQAHCAQLSKKLEETAAANV</sequence>